<evidence type="ECO:0000313" key="9">
    <source>
        <dbReference type="EMBL" id="RVW54184.1"/>
    </source>
</evidence>
<comment type="subcellular location">
    <subcellularLocation>
        <location evidence="1">Nucleus</location>
    </subcellularLocation>
</comment>
<comment type="caution">
    <text evidence="9">The sequence shown here is derived from an EMBL/GenBank/DDBJ whole genome shotgun (WGS) entry which is preliminary data.</text>
</comment>
<evidence type="ECO:0000256" key="4">
    <source>
        <dbReference type="ARBA" id="ARBA00022776"/>
    </source>
</evidence>
<reference evidence="9 10" key="1">
    <citation type="journal article" date="2018" name="PLoS Genet.">
        <title>Population sequencing reveals clonal diversity and ancestral inbreeding in the grapevine cultivar Chardonnay.</title>
        <authorList>
            <person name="Roach M.J."/>
            <person name="Johnson D.L."/>
            <person name="Bohlmann J."/>
            <person name="van Vuuren H.J."/>
            <person name="Jones S.J."/>
            <person name="Pretorius I.S."/>
            <person name="Schmidt S.A."/>
            <person name="Borneman A.R."/>
        </authorList>
    </citation>
    <scope>NUCLEOTIDE SEQUENCE [LARGE SCALE GENOMIC DNA]</scope>
    <source>
        <strain evidence="10">cv. Chardonnay</strain>
        <tissue evidence="9">Leaf</tissue>
    </source>
</reference>
<feature type="compositionally biased region" description="Basic and acidic residues" evidence="8">
    <location>
        <begin position="334"/>
        <end position="348"/>
    </location>
</feature>
<keyword evidence="7" id="KW-0131">Cell cycle</keyword>
<dbReference type="EMBL" id="QGNW01001132">
    <property type="protein sequence ID" value="RVW54184.1"/>
    <property type="molecule type" value="Genomic_DNA"/>
</dbReference>
<feature type="compositionally biased region" description="Polar residues" evidence="8">
    <location>
        <begin position="314"/>
        <end position="324"/>
    </location>
</feature>
<dbReference type="GO" id="GO:0035825">
    <property type="term" value="P:homologous recombination"/>
    <property type="evidence" value="ECO:0007669"/>
    <property type="project" value="UniProtKB-ARBA"/>
</dbReference>
<feature type="compositionally biased region" description="Basic and acidic residues" evidence="8">
    <location>
        <begin position="523"/>
        <end position="541"/>
    </location>
</feature>
<feature type="compositionally biased region" description="Basic and acidic residues" evidence="8">
    <location>
        <begin position="551"/>
        <end position="562"/>
    </location>
</feature>
<sequence length="1094" mass="122029">MSMQNALSASLKALVTDQLLRHSDIDVKVAVAACISEITRITAPDAPYDDDQMKEIFQLIVSSFEKLSDRSSRSYDKRTSILETVAKVRSCVVMLDLECDALIIEMFQHFLNAIRDDHPENVFTSMETIMTLVLEESEDIPTELLSPILASIKKDNQEVLPIAQKLGEKVFENCANKLKPCLMQAVKSLGISLDDYSKVVSSICQGTSSTADQNDDGVPEQNDDSSPQQNDDSAPEQKDDNIAGKNTVEESQLLRASSDEAAQVDKEISIEAACPGEADPAMDRSPKSVMSNGIKQAANDDSLVDSNSSKKPDYGTNQSKSSKVPSEVELDSLDVGKVEQESKPEQTTKKRGRKPNASMNLIEPSDSRVSSEEESEKLSDHKKNQSKAGHDAPCEDPPSMEAAVPSENEKMTATQLSSPKALENESSYVASPSPSRSLPDESHVRKVGRPRKKDNLNQEVGKRRPGKRASSGITEEDKTSATMTDSVENPLKKSGKKVDTSKNEDGSSLKPQEDRKKRGRGKAVLEKEMTKFLSKDDEKEMLSSPKSAGKSVKDESHLEETPKMLSKGKHTSGKRKVEFWDAKKKTNRPSLEELEARKEAREEYKKWMTNTHKRRNNVDKIRINGVWLSEENEIKEGVVNAFQSFLSNPGDWRPPLSELQCDTLENLDAFALKVLFTEEEVLGALLGCSGDKAPGPDDFSMAFWPISLLESLYKWLAKVLANRLKKVVSKAQGAFVEGRQILDAVLIANEAIDSVLKNNENVMQKMGFGEKWIEWIKWCISTASFSMAMDGGFLSACRVKGRSEEGAVLGLRINLEKSELIPVGRVENVDDFALDFGCRVGSLPSTYLGFPLGALFKSVIVWDGVEERFCRSKEKEGLGVKCLSNLNKTLLCKWNWRFTNEREALWNQVIRGKYGEERGGWCYREVREAHGVGLWKGIRMGWDFVGSRILFLVGNGRRVRFWRDRWCGDSPLCVSFPSLFALSVDKEVWVADIWDPLAEGGWGGWNPCFSRAFNDWEVEEVERFLERLHGKRVHGDVDDMVFWTETKNEKFSVKSLYLALEVGCPSLFPSSAFGMCGCSPRLTFLSGRLRGAKP</sequence>
<name>A0A438F2E3_VITVI</name>
<keyword evidence="2" id="KW-0132">Cell division</keyword>
<keyword evidence="4" id="KW-0498">Mitosis</keyword>
<dbReference type="PANTHER" id="PTHR12663:SF3">
    <property type="entry name" value="SISTER CHROMATID COHESION PROTEIN PDS5 HOMOLOG C"/>
    <property type="match status" value="1"/>
</dbReference>
<feature type="compositionally biased region" description="Basic and acidic residues" evidence="8">
    <location>
        <begin position="365"/>
        <end position="393"/>
    </location>
</feature>
<protein>
    <submittedName>
        <fullName evidence="9">Sister chromatid cohesion protein PDS5</fullName>
    </submittedName>
</protein>
<dbReference type="PANTHER" id="PTHR12663">
    <property type="entry name" value="ANDROGEN INDUCED INHIBITOR OF PROLIFERATION AS3 / PDS5-RELATED"/>
    <property type="match status" value="1"/>
</dbReference>
<dbReference type="Pfam" id="PF20168">
    <property type="entry name" value="PDS5"/>
    <property type="match status" value="1"/>
</dbReference>
<dbReference type="GO" id="GO:0051301">
    <property type="term" value="P:cell division"/>
    <property type="evidence" value="ECO:0007669"/>
    <property type="project" value="UniProtKB-KW"/>
</dbReference>
<feature type="compositionally biased region" description="Acidic residues" evidence="8">
    <location>
        <begin position="213"/>
        <end position="223"/>
    </location>
</feature>
<evidence type="ECO:0000256" key="5">
    <source>
        <dbReference type="ARBA" id="ARBA00023204"/>
    </source>
</evidence>
<proteinExistence type="predicted"/>
<evidence type="ECO:0000256" key="7">
    <source>
        <dbReference type="ARBA" id="ARBA00023306"/>
    </source>
</evidence>
<evidence type="ECO:0000313" key="10">
    <source>
        <dbReference type="Proteomes" id="UP000288805"/>
    </source>
</evidence>
<accession>A0A438F2E3</accession>
<feature type="region of interest" description="Disordered" evidence="8">
    <location>
        <begin position="270"/>
        <end position="582"/>
    </location>
</feature>
<feature type="compositionally biased region" description="Low complexity" evidence="8">
    <location>
        <begin position="426"/>
        <end position="437"/>
    </location>
</feature>
<feature type="compositionally biased region" description="Basic and acidic residues" evidence="8">
    <location>
        <begin position="453"/>
        <end position="462"/>
    </location>
</feature>
<gene>
    <name evidence="9" type="primary">PDS5_5</name>
    <name evidence="9" type="ORF">CK203_090545</name>
</gene>
<organism evidence="9 10">
    <name type="scientific">Vitis vinifera</name>
    <name type="common">Grape</name>
    <dbReference type="NCBI Taxonomy" id="29760"/>
    <lineage>
        <taxon>Eukaryota</taxon>
        <taxon>Viridiplantae</taxon>
        <taxon>Streptophyta</taxon>
        <taxon>Embryophyta</taxon>
        <taxon>Tracheophyta</taxon>
        <taxon>Spermatophyta</taxon>
        <taxon>Magnoliopsida</taxon>
        <taxon>eudicotyledons</taxon>
        <taxon>Gunneridae</taxon>
        <taxon>Pentapetalae</taxon>
        <taxon>rosids</taxon>
        <taxon>Vitales</taxon>
        <taxon>Vitaceae</taxon>
        <taxon>Viteae</taxon>
        <taxon>Vitis</taxon>
    </lineage>
</organism>
<dbReference type="SUPFAM" id="SSF48371">
    <property type="entry name" value="ARM repeat"/>
    <property type="match status" value="1"/>
</dbReference>
<keyword evidence="6" id="KW-0539">Nucleus</keyword>
<feature type="compositionally biased region" description="Basic and acidic residues" evidence="8">
    <location>
        <begin position="496"/>
        <end position="516"/>
    </location>
</feature>
<evidence type="ECO:0000256" key="2">
    <source>
        <dbReference type="ARBA" id="ARBA00022618"/>
    </source>
</evidence>
<dbReference type="GO" id="GO:0005634">
    <property type="term" value="C:nucleus"/>
    <property type="evidence" value="ECO:0007669"/>
    <property type="project" value="UniProtKB-SubCell"/>
</dbReference>
<evidence type="ECO:0000256" key="6">
    <source>
        <dbReference type="ARBA" id="ARBA00023242"/>
    </source>
</evidence>
<evidence type="ECO:0000256" key="1">
    <source>
        <dbReference type="ARBA" id="ARBA00004123"/>
    </source>
</evidence>
<dbReference type="GO" id="GO:0007064">
    <property type="term" value="P:mitotic sister chromatid cohesion"/>
    <property type="evidence" value="ECO:0007669"/>
    <property type="project" value="InterPro"/>
</dbReference>
<evidence type="ECO:0000256" key="3">
    <source>
        <dbReference type="ARBA" id="ARBA00022763"/>
    </source>
</evidence>
<keyword evidence="3" id="KW-0227">DNA damage</keyword>
<dbReference type="InterPro" id="IPR016024">
    <property type="entry name" value="ARM-type_fold"/>
</dbReference>
<evidence type="ECO:0000256" key="8">
    <source>
        <dbReference type="SAM" id="MobiDB-lite"/>
    </source>
</evidence>
<dbReference type="GO" id="GO:0006281">
    <property type="term" value="P:DNA repair"/>
    <property type="evidence" value="ECO:0007669"/>
    <property type="project" value="UniProtKB-KW"/>
</dbReference>
<dbReference type="Proteomes" id="UP000288805">
    <property type="component" value="Unassembled WGS sequence"/>
</dbReference>
<feature type="region of interest" description="Disordered" evidence="8">
    <location>
        <begin position="207"/>
        <end position="245"/>
    </location>
</feature>
<dbReference type="InterPro" id="IPR039776">
    <property type="entry name" value="Pds5"/>
</dbReference>
<dbReference type="AlphaFoldDB" id="A0A438F2E3"/>
<keyword evidence="5" id="KW-0234">DNA repair</keyword>